<keyword evidence="6" id="KW-0503">Monooxygenase</keyword>
<dbReference type="InterPro" id="IPR036396">
    <property type="entry name" value="Cyt_P450_sf"/>
</dbReference>
<evidence type="ECO:0000256" key="4">
    <source>
        <dbReference type="ARBA" id="ARBA00023004"/>
    </source>
</evidence>
<evidence type="ECO:0000313" key="8">
    <source>
        <dbReference type="Proteomes" id="UP000800092"/>
    </source>
</evidence>
<protein>
    <submittedName>
        <fullName evidence="7">Putative O-methylsterigmatocystin oxidoreductase</fullName>
    </submittedName>
</protein>
<accession>A0A6A6HGU0</accession>
<evidence type="ECO:0000256" key="3">
    <source>
        <dbReference type="ARBA" id="ARBA00023002"/>
    </source>
</evidence>
<dbReference type="InterPro" id="IPR002401">
    <property type="entry name" value="Cyt_P450_E_grp-I"/>
</dbReference>
<keyword evidence="3 6" id="KW-0560">Oxidoreductase</keyword>
<comment type="similarity">
    <text evidence="1 6">Belongs to the cytochrome P450 family.</text>
</comment>
<gene>
    <name evidence="7" type="ORF">EV356DRAFT_442253</name>
</gene>
<comment type="cofactor">
    <cofactor evidence="5">
        <name>heme</name>
        <dbReference type="ChEBI" id="CHEBI:30413"/>
    </cofactor>
</comment>
<dbReference type="SUPFAM" id="SSF48264">
    <property type="entry name" value="Cytochrome P450"/>
    <property type="match status" value="1"/>
</dbReference>
<proteinExistence type="inferred from homology"/>
<organism evidence="7 8">
    <name type="scientific">Viridothelium virens</name>
    <name type="common">Speckled blister lichen</name>
    <name type="synonym">Trypethelium virens</name>
    <dbReference type="NCBI Taxonomy" id="1048519"/>
    <lineage>
        <taxon>Eukaryota</taxon>
        <taxon>Fungi</taxon>
        <taxon>Dikarya</taxon>
        <taxon>Ascomycota</taxon>
        <taxon>Pezizomycotina</taxon>
        <taxon>Dothideomycetes</taxon>
        <taxon>Dothideomycetes incertae sedis</taxon>
        <taxon>Trypetheliales</taxon>
        <taxon>Trypetheliaceae</taxon>
        <taxon>Viridothelium</taxon>
    </lineage>
</organism>
<keyword evidence="2 5" id="KW-0479">Metal-binding</keyword>
<dbReference type="GO" id="GO:0004497">
    <property type="term" value="F:monooxygenase activity"/>
    <property type="evidence" value="ECO:0007669"/>
    <property type="project" value="UniProtKB-KW"/>
</dbReference>
<dbReference type="PANTHER" id="PTHR46300:SF11">
    <property type="entry name" value="OXIDOREDUCTASE, PUTATIVE-RELATED"/>
    <property type="match status" value="1"/>
</dbReference>
<dbReference type="OrthoDB" id="1103324at2759"/>
<name>A0A6A6HGU0_VIRVR</name>
<dbReference type="GO" id="GO:0020037">
    <property type="term" value="F:heme binding"/>
    <property type="evidence" value="ECO:0007669"/>
    <property type="project" value="InterPro"/>
</dbReference>
<sequence>MHPVLLAAGALLLLVVAAFWIRRDRRLNKIDGPKGNIVVGIGLSLPPYATQRLREWALQYGEVYKIRIGWYHWVVLSSPEAIKEVFDKQSISCSSKMPAPIGELVVGGMRMLTMPYGPRWRAYRQVVHGLLTPKMVQTFVPVQTLEIRQLMYDLANNNFNNAAFYGHIRRALFSIMMTAVYGTRIDRMDHEDIKLSEQSGRLLGKLGKAGTFIEDEIPPLTKLPAWMQPSRRKALEHAKWVLWVKMRMWNTLQEQFDSGSAPSCYGADLMRSDYASQGLQKEDCAWIAGGLVEAGSQTSAATLSNLILYLAATPQVQTKAFQELQEAVGESRAPTYEDLEHLPYINACLKEILRLCPAPPWILRHFTDNDVVYKGYVIPKGTAIVGNTAAIHFDPVRYPNPFEFKPERYINYTKRAAEYAAMPDPYARDHFTFGAGRRICPGSRFAENALALALANMVWAFEIRPVSKTVDGGELDVKMDLSDDAFDEVPLKSAKPFKARFLPRSEKRLEIVNENWIAQQKA</sequence>
<evidence type="ECO:0000256" key="5">
    <source>
        <dbReference type="PIRSR" id="PIRSR602401-1"/>
    </source>
</evidence>
<evidence type="ECO:0000256" key="1">
    <source>
        <dbReference type="ARBA" id="ARBA00010617"/>
    </source>
</evidence>
<dbReference type="PANTHER" id="PTHR46300">
    <property type="entry name" value="P450, PUTATIVE (EUROFUNG)-RELATED-RELATED"/>
    <property type="match status" value="1"/>
</dbReference>
<evidence type="ECO:0000256" key="6">
    <source>
        <dbReference type="RuleBase" id="RU000461"/>
    </source>
</evidence>
<dbReference type="GO" id="GO:0016705">
    <property type="term" value="F:oxidoreductase activity, acting on paired donors, with incorporation or reduction of molecular oxygen"/>
    <property type="evidence" value="ECO:0007669"/>
    <property type="project" value="InterPro"/>
</dbReference>
<dbReference type="InterPro" id="IPR017972">
    <property type="entry name" value="Cyt_P450_CS"/>
</dbReference>
<dbReference type="InterPro" id="IPR001128">
    <property type="entry name" value="Cyt_P450"/>
</dbReference>
<reference evidence="7" key="1">
    <citation type="journal article" date="2020" name="Stud. Mycol.">
        <title>101 Dothideomycetes genomes: a test case for predicting lifestyles and emergence of pathogens.</title>
        <authorList>
            <person name="Haridas S."/>
            <person name="Albert R."/>
            <person name="Binder M."/>
            <person name="Bloem J."/>
            <person name="Labutti K."/>
            <person name="Salamov A."/>
            <person name="Andreopoulos B."/>
            <person name="Baker S."/>
            <person name="Barry K."/>
            <person name="Bills G."/>
            <person name="Bluhm B."/>
            <person name="Cannon C."/>
            <person name="Castanera R."/>
            <person name="Culley D."/>
            <person name="Daum C."/>
            <person name="Ezra D."/>
            <person name="Gonzalez J."/>
            <person name="Henrissat B."/>
            <person name="Kuo A."/>
            <person name="Liang C."/>
            <person name="Lipzen A."/>
            <person name="Lutzoni F."/>
            <person name="Magnuson J."/>
            <person name="Mondo S."/>
            <person name="Nolan M."/>
            <person name="Ohm R."/>
            <person name="Pangilinan J."/>
            <person name="Park H.-J."/>
            <person name="Ramirez L."/>
            <person name="Alfaro M."/>
            <person name="Sun H."/>
            <person name="Tritt A."/>
            <person name="Yoshinaga Y."/>
            <person name="Zwiers L.-H."/>
            <person name="Turgeon B."/>
            <person name="Goodwin S."/>
            <person name="Spatafora J."/>
            <person name="Crous P."/>
            <person name="Grigoriev I."/>
        </authorList>
    </citation>
    <scope>NUCLEOTIDE SEQUENCE</scope>
    <source>
        <strain evidence="7">Tuck. ex Michener</strain>
    </source>
</reference>
<keyword evidence="8" id="KW-1185">Reference proteome</keyword>
<dbReference type="PRINTS" id="PR00385">
    <property type="entry name" value="P450"/>
</dbReference>
<dbReference type="Gene3D" id="1.10.630.10">
    <property type="entry name" value="Cytochrome P450"/>
    <property type="match status" value="1"/>
</dbReference>
<dbReference type="Pfam" id="PF00067">
    <property type="entry name" value="p450"/>
    <property type="match status" value="1"/>
</dbReference>
<evidence type="ECO:0000313" key="7">
    <source>
        <dbReference type="EMBL" id="KAF2237161.1"/>
    </source>
</evidence>
<feature type="binding site" description="axial binding residue" evidence="5">
    <location>
        <position position="440"/>
    </location>
    <ligand>
        <name>heme</name>
        <dbReference type="ChEBI" id="CHEBI:30413"/>
    </ligand>
    <ligandPart>
        <name>Fe</name>
        <dbReference type="ChEBI" id="CHEBI:18248"/>
    </ligandPart>
</feature>
<dbReference type="Proteomes" id="UP000800092">
    <property type="component" value="Unassembled WGS sequence"/>
</dbReference>
<dbReference type="GO" id="GO:0005506">
    <property type="term" value="F:iron ion binding"/>
    <property type="evidence" value="ECO:0007669"/>
    <property type="project" value="InterPro"/>
</dbReference>
<dbReference type="EMBL" id="ML991781">
    <property type="protein sequence ID" value="KAF2237161.1"/>
    <property type="molecule type" value="Genomic_DNA"/>
</dbReference>
<dbReference type="PROSITE" id="PS00086">
    <property type="entry name" value="CYTOCHROME_P450"/>
    <property type="match status" value="1"/>
</dbReference>
<dbReference type="CDD" id="cd11065">
    <property type="entry name" value="CYP64-like"/>
    <property type="match status" value="1"/>
</dbReference>
<keyword evidence="5 6" id="KW-0349">Heme</keyword>
<evidence type="ECO:0000256" key="2">
    <source>
        <dbReference type="ARBA" id="ARBA00022723"/>
    </source>
</evidence>
<dbReference type="AlphaFoldDB" id="A0A6A6HGU0"/>
<dbReference type="InterPro" id="IPR050364">
    <property type="entry name" value="Cytochrome_P450_fung"/>
</dbReference>
<keyword evidence="4 5" id="KW-0408">Iron</keyword>
<dbReference type="PRINTS" id="PR00463">
    <property type="entry name" value="EP450I"/>
</dbReference>